<evidence type="ECO:0000313" key="1">
    <source>
        <dbReference type="EMBL" id="HCY80329.1"/>
    </source>
</evidence>
<name>A0A3D6BQ58_9FLAO</name>
<proteinExistence type="predicted"/>
<sequence length="20" mass="2555">FFEKSFTYKELENEVKQFIK</sequence>
<protein>
    <submittedName>
        <fullName evidence="1">Thioredoxin</fullName>
    </submittedName>
</protein>
<evidence type="ECO:0000313" key="2">
    <source>
        <dbReference type="Proteomes" id="UP000263268"/>
    </source>
</evidence>
<feature type="non-terminal residue" evidence="1">
    <location>
        <position position="1"/>
    </location>
</feature>
<organism evidence="1 2">
    <name type="scientific">Xanthomarina gelatinilytica</name>
    <dbReference type="NCBI Taxonomy" id="1137281"/>
    <lineage>
        <taxon>Bacteria</taxon>
        <taxon>Pseudomonadati</taxon>
        <taxon>Bacteroidota</taxon>
        <taxon>Flavobacteriia</taxon>
        <taxon>Flavobacteriales</taxon>
        <taxon>Flavobacteriaceae</taxon>
        <taxon>Xanthomarina</taxon>
    </lineage>
</organism>
<accession>A0A3D6BQ58</accession>
<gene>
    <name evidence="1" type="ORF">DHV22_01330</name>
</gene>
<comment type="caution">
    <text evidence="1">The sequence shown here is derived from an EMBL/GenBank/DDBJ whole genome shotgun (WGS) entry which is preliminary data.</text>
</comment>
<reference evidence="1 2" key="1">
    <citation type="journal article" date="2018" name="Nat. Biotechnol.">
        <title>A standardized bacterial taxonomy based on genome phylogeny substantially revises the tree of life.</title>
        <authorList>
            <person name="Parks D.H."/>
            <person name="Chuvochina M."/>
            <person name="Waite D.W."/>
            <person name="Rinke C."/>
            <person name="Skarshewski A."/>
            <person name="Chaumeil P.A."/>
            <person name="Hugenholtz P."/>
        </authorList>
    </citation>
    <scope>NUCLEOTIDE SEQUENCE [LARGE SCALE GENOMIC DNA]</scope>
    <source>
        <strain evidence="1">UBA10227</strain>
    </source>
</reference>
<dbReference type="AlphaFoldDB" id="A0A3D6BQ58"/>
<dbReference type="EMBL" id="DPRK01000020">
    <property type="protein sequence ID" value="HCY80329.1"/>
    <property type="molecule type" value="Genomic_DNA"/>
</dbReference>
<dbReference type="Proteomes" id="UP000263268">
    <property type="component" value="Unassembled WGS sequence"/>
</dbReference>